<dbReference type="InParanoid" id="A0A067MRP5"/>
<feature type="region of interest" description="Disordered" evidence="1">
    <location>
        <begin position="1"/>
        <end position="23"/>
    </location>
</feature>
<name>A0A067MRP5_BOTB1</name>
<evidence type="ECO:0000313" key="3">
    <source>
        <dbReference type="Proteomes" id="UP000027195"/>
    </source>
</evidence>
<protein>
    <recommendedName>
        <fullName evidence="4">Spo12 family protein</fullName>
    </recommendedName>
</protein>
<sequence>MSDSSSSANTFQPAAAGFASTGPAMGQAALLAKKMAKGVNPKMVSPTDNLMTPCSAKLNQSKKKHFAKAGFKPLSFGTTAESDEDAGKNESK</sequence>
<dbReference type="EMBL" id="KL198024">
    <property type="protein sequence ID" value="KDQ17350.1"/>
    <property type="molecule type" value="Genomic_DNA"/>
</dbReference>
<proteinExistence type="predicted"/>
<feature type="region of interest" description="Disordered" evidence="1">
    <location>
        <begin position="73"/>
        <end position="92"/>
    </location>
</feature>
<evidence type="ECO:0008006" key="4">
    <source>
        <dbReference type="Google" id="ProtNLM"/>
    </source>
</evidence>
<dbReference type="STRING" id="930990.A0A067MRP5"/>
<dbReference type="OrthoDB" id="5578329at2759"/>
<dbReference type="HOGENOM" id="CLU_2412990_0_0_1"/>
<dbReference type="AlphaFoldDB" id="A0A067MRP5"/>
<dbReference type="InterPro" id="IPR007727">
    <property type="entry name" value="Spo12"/>
</dbReference>
<evidence type="ECO:0000256" key="1">
    <source>
        <dbReference type="SAM" id="MobiDB-lite"/>
    </source>
</evidence>
<dbReference type="Pfam" id="PF05032">
    <property type="entry name" value="Spo12"/>
    <property type="match status" value="1"/>
</dbReference>
<evidence type="ECO:0000313" key="2">
    <source>
        <dbReference type="EMBL" id="KDQ17350.1"/>
    </source>
</evidence>
<organism evidence="2 3">
    <name type="scientific">Botryobasidium botryosum (strain FD-172 SS1)</name>
    <dbReference type="NCBI Taxonomy" id="930990"/>
    <lineage>
        <taxon>Eukaryota</taxon>
        <taxon>Fungi</taxon>
        <taxon>Dikarya</taxon>
        <taxon>Basidiomycota</taxon>
        <taxon>Agaricomycotina</taxon>
        <taxon>Agaricomycetes</taxon>
        <taxon>Cantharellales</taxon>
        <taxon>Botryobasidiaceae</taxon>
        <taxon>Botryobasidium</taxon>
    </lineage>
</organism>
<accession>A0A067MRP5</accession>
<keyword evidence="3" id="KW-1185">Reference proteome</keyword>
<dbReference type="Proteomes" id="UP000027195">
    <property type="component" value="Unassembled WGS sequence"/>
</dbReference>
<reference evidence="3" key="1">
    <citation type="journal article" date="2014" name="Proc. Natl. Acad. Sci. U.S.A.">
        <title>Extensive sampling of basidiomycete genomes demonstrates inadequacy of the white-rot/brown-rot paradigm for wood decay fungi.</title>
        <authorList>
            <person name="Riley R."/>
            <person name="Salamov A.A."/>
            <person name="Brown D.W."/>
            <person name="Nagy L.G."/>
            <person name="Floudas D."/>
            <person name="Held B.W."/>
            <person name="Levasseur A."/>
            <person name="Lombard V."/>
            <person name="Morin E."/>
            <person name="Otillar R."/>
            <person name="Lindquist E.A."/>
            <person name="Sun H."/>
            <person name="LaButti K.M."/>
            <person name="Schmutz J."/>
            <person name="Jabbour D."/>
            <person name="Luo H."/>
            <person name="Baker S.E."/>
            <person name="Pisabarro A.G."/>
            <person name="Walton J.D."/>
            <person name="Blanchette R.A."/>
            <person name="Henrissat B."/>
            <person name="Martin F."/>
            <person name="Cullen D."/>
            <person name="Hibbett D.S."/>
            <person name="Grigoriev I.V."/>
        </authorList>
    </citation>
    <scope>NUCLEOTIDE SEQUENCE [LARGE SCALE GENOMIC DNA]</scope>
    <source>
        <strain evidence="3">FD-172 SS1</strain>
    </source>
</reference>
<gene>
    <name evidence="2" type="ORF">BOTBODRAFT_30174</name>
</gene>
<feature type="compositionally biased region" description="Polar residues" evidence="1">
    <location>
        <begin position="1"/>
        <end position="12"/>
    </location>
</feature>